<feature type="transmembrane region" description="Helical" evidence="1">
    <location>
        <begin position="198"/>
        <end position="215"/>
    </location>
</feature>
<reference evidence="2 3" key="1">
    <citation type="submission" date="2017-09" db="EMBL/GenBank/DDBJ databases">
        <title>Sphingomonas spermidinifaciens 9NM-10, whole genome shotgun sequence.</title>
        <authorList>
            <person name="Feng G."/>
            <person name="Zhu H."/>
        </authorList>
    </citation>
    <scope>NUCLEOTIDE SEQUENCE [LARGE SCALE GENOMIC DNA]</scope>
    <source>
        <strain evidence="2 3">9NM-10</strain>
    </source>
</reference>
<sequence length="319" mass="33628">MLVCLAAPARADIFMAADFTLIAGEDSGSYELTAAVPETLAQDAALAWPEGCRQTGMTRQSAAGRAHFAYAFACDRALAPGDVVQTPWKVDGGRFAASVGGIATDRSLAADANGIAVPIGEAGGEARTLIQLAREYLAQGVRHIWLGWDHLAFVLCLALLARGRELLWLVSAFTIGHSVSLALAFFELVRLPIPPVEAAIALSIAFMAREALLVGRGAQPFAWGRQLTVVTLFGLLHGLGFATALEELGVRPGEQVASLVFFNLGVEVGQVVFVGAILATLAGLRVIRWEVPARVAALYAVGAIGCFWMIERLAGFASA</sequence>
<feature type="transmembrane region" description="Helical" evidence="1">
    <location>
        <begin position="227"/>
        <end position="245"/>
    </location>
</feature>
<evidence type="ECO:0000313" key="2">
    <source>
        <dbReference type="EMBL" id="PCD02112.1"/>
    </source>
</evidence>
<keyword evidence="3" id="KW-1185">Reference proteome</keyword>
<evidence type="ECO:0000313" key="3">
    <source>
        <dbReference type="Proteomes" id="UP000218366"/>
    </source>
</evidence>
<organism evidence="2 3">
    <name type="scientific">Sphingomonas spermidinifaciens</name>
    <dbReference type="NCBI Taxonomy" id="1141889"/>
    <lineage>
        <taxon>Bacteria</taxon>
        <taxon>Pseudomonadati</taxon>
        <taxon>Pseudomonadota</taxon>
        <taxon>Alphaproteobacteria</taxon>
        <taxon>Sphingomonadales</taxon>
        <taxon>Sphingomonadaceae</taxon>
        <taxon>Sphingomonas</taxon>
    </lineage>
</organism>
<protein>
    <recommendedName>
        <fullName evidence="4">HupE / UreJ protein</fullName>
    </recommendedName>
</protein>
<feature type="transmembrane region" description="Helical" evidence="1">
    <location>
        <begin position="257"/>
        <end position="284"/>
    </location>
</feature>
<name>A0A2A4B2E5_9SPHN</name>
<dbReference type="InterPro" id="IPR032809">
    <property type="entry name" value="Put_HupE_UreJ"/>
</dbReference>
<dbReference type="Pfam" id="PF13795">
    <property type="entry name" value="HupE_UreJ_2"/>
    <property type="match status" value="1"/>
</dbReference>
<keyword evidence="1" id="KW-0472">Membrane</keyword>
<accession>A0A2A4B2E5</accession>
<keyword evidence="1" id="KW-0812">Transmembrane</keyword>
<dbReference type="EMBL" id="NWMW01000002">
    <property type="protein sequence ID" value="PCD02112.1"/>
    <property type="molecule type" value="Genomic_DNA"/>
</dbReference>
<feature type="transmembrane region" description="Helical" evidence="1">
    <location>
        <begin position="291"/>
        <end position="310"/>
    </location>
</feature>
<evidence type="ECO:0000256" key="1">
    <source>
        <dbReference type="SAM" id="Phobius"/>
    </source>
</evidence>
<evidence type="ECO:0008006" key="4">
    <source>
        <dbReference type="Google" id="ProtNLM"/>
    </source>
</evidence>
<keyword evidence="1" id="KW-1133">Transmembrane helix</keyword>
<comment type="caution">
    <text evidence="2">The sequence shown here is derived from an EMBL/GenBank/DDBJ whole genome shotgun (WGS) entry which is preliminary data.</text>
</comment>
<dbReference type="Proteomes" id="UP000218366">
    <property type="component" value="Unassembled WGS sequence"/>
</dbReference>
<dbReference type="AlphaFoldDB" id="A0A2A4B2E5"/>
<gene>
    <name evidence="2" type="ORF">COC42_11580</name>
</gene>
<feature type="transmembrane region" description="Helical" evidence="1">
    <location>
        <begin position="166"/>
        <end position="186"/>
    </location>
</feature>
<feature type="transmembrane region" description="Helical" evidence="1">
    <location>
        <begin position="144"/>
        <end position="161"/>
    </location>
</feature>
<proteinExistence type="predicted"/>
<dbReference type="OrthoDB" id="9808870at2"/>